<dbReference type="STRING" id="166486.ERS852572_03106"/>
<reference evidence="1 4" key="1">
    <citation type="submission" date="2015-09" db="EMBL/GenBank/DDBJ databases">
        <authorList>
            <consortium name="Pathogen Informatics"/>
        </authorList>
    </citation>
    <scope>NUCLEOTIDE SEQUENCE [LARGE SCALE GENOMIC DNA]</scope>
    <source>
        <strain evidence="1 4">2789STDY5834960</strain>
    </source>
</reference>
<evidence type="ECO:0000313" key="3">
    <source>
        <dbReference type="EMBL" id="RHN03624.1"/>
    </source>
</evidence>
<evidence type="ECO:0000313" key="1">
    <source>
        <dbReference type="EMBL" id="CUN27540.1"/>
    </source>
</evidence>
<proteinExistence type="predicted"/>
<sequence>MVRTEDACEIIKYALQNEIKVYLDGGWGVDALLKRESRIHNDIDLFVELKHYHDYIYVIKQHGFEEVNTDYTTDGHTVWKDDKQRIIDLHCFEFTDDGIVYEGDIFPSKTFSGIGKVGDITVSCIEPLSQVMLHLGYEHDKNDVHDVMLLCETFQIAIPDEYKEK</sequence>
<keyword evidence="2" id="KW-0808">Transferase</keyword>
<dbReference type="OrthoDB" id="9800567at2"/>
<dbReference type="Gene3D" id="3.30.460.40">
    <property type="match status" value="1"/>
</dbReference>
<dbReference type="Proteomes" id="UP000283586">
    <property type="component" value="Unassembled WGS sequence"/>
</dbReference>
<dbReference type="GeneID" id="86194805"/>
<accession>A0A173VL71</accession>
<protein>
    <submittedName>
        <fullName evidence="2">Aminoglycoside nucleotidyltransferase</fullName>
    </submittedName>
</protein>
<organism evidence="1 4">
    <name type="scientific">Roseburia intestinalis</name>
    <dbReference type="NCBI Taxonomy" id="166486"/>
    <lineage>
        <taxon>Bacteria</taxon>
        <taxon>Bacillati</taxon>
        <taxon>Bacillota</taxon>
        <taxon>Clostridia</taxon>
        <taxon>Lachnospirales</taxon>
        <taxon>Lachnospiraceae</taxon>
        <taxon>Roseburia</taxon>
    </lineage>
</organism>
<dbReference type="Pfam" id="PF10706">
    <property type="entry name" value="Aminoglyc_resit"/>
    <property type="match status" value="1"/>
</dbReference>
<evidence type="ECO:0000313" key="6">
    <source>
        <dbReference type="Proteomes" id="UP000284465"/>
    </source>
</evidence>
<dbReference type="Proteomes" id="UP000095350">
    <property type="component" value="Unassembled WGS sequence"/>
</dbReference>
<evidence type="ECO:0000313" key="2">
    <source>
        <dbReference type="EMBL" id="RHA59928.1"/>
    </source>
</evidence>
<dbReference type="InterPro" id="IPR019646">
    <property type="entry name" value="Aminoglyc_AdlTrfase"/>
</dbReference>
<dbReference type="GO" id="GO:0016740">
    <property type="term" value="F:transferase activity"/>
    <property type="evidence" value="ECO:0007669"/>
    <property type="project" value="UniProtKB-KW"/>
</dbReference>
<evidence type="ECO:0000313" key="4">
    <source>
        <dbReference type="Proteomes" id="UP000095350"/>
    </source>
</evidence>
<reference evidence="5 6" key="2">
    <citation type="submission" date="2018-08" db="EMBL/GenBank/DDBJ databases">
        <title>A genome reference for cultivated species of the human gut microbiota.</title>
        <authorList>
            <person name="Zou Y."/>
            <person name="Xue W."/>
            <person name="Luo G."/>
        </authorList>
    </citation>
    <scope>NUCLEOTIDE SEQUENCE [LARGE SCALE GENOMIC DNA]</scope>
    <source>
        <strain evidence="3 5">AF31-21AC</strain>
        <strain evidence="2 6">AM43-11</strain>
    </source>
</reference>
<dbReference type="PaxDb" id="166486-ERS852572_03106"/>
<evidence type="ECO:0000313" key="5">
    <source>
        <dbReference type="Proteomes" id="UP000283586"/>
    </source>
</evidence>
<dbReference type="AlphaFoldDB" id="A0A173VL71"/>
<name>A0A173VL71_9FIRM</name>
<dbReference type="EMBL" id="QRQN01000033">
    <property type="protein sequence ID" value="RHN03624.1"/>
    <property type="molecule type" value="Genomic_DNA"/>
</dbReference>
<dbReference type="RefSeq" id="WP_009247521.1">
    <property type="nucleotide sequence ID" value="NZ_CABIYH010000027.1"/>
</dbReference>
<gene>
    <name evidence="2" type="ORF">DW927_20325</name>
    <name evidence="3" type="ORF">DWZ31_18120</name>
    <name evidence="1" type="ORF">ERS852572_03106</name>
</gene>
<dbReference type="EMBL" id="QSFP01000059">
    <property type="protein sequence ID" value="RHA59928.1"/>
    <property type="molecule type" value="Genomic_DNA"/>
</dbReference>
<dbReference type="Proteomes" id="UP000284465">
    <property type="component" value="Unassembled WGS sequence"/>
</dbReference>
<dbReference type="EMBL" id="CYXZ01000027">
    <property type="protein sequence ID" value="CUN27540.1"/>
    <property type="molecule type" value="Genomic_DNA"/>
</dbReference>